<keyword evidence="4" id="KW-0620">Polyamine biosynthesis</keyword>
<dbReference type="Proteomes" id="UP001189429">
    <property type="component" value="Unassembled WGS sequence"/>
</dbReference>
<dbReference type="SUPFAM" id="SSF56276">
    <property type="entry name" value="S-adenosylmethionine decarboxylase"/>
    <property type="match status" value="1"/>
</dbReference>
<reference evidence="6" key="1">
    <citation type="submission" date="2023-10" db="EMBL/GenBank/DDBJ databases">
        <authorList>
            <person name="Chen Y."/>
            <person name="Shah S."/>
            <person name="Dougan E. K."/>
            <person name="Thang M."/>
            <person name="Chan C."/>
        </authorList>
    </citation>
    <scope>NUCLEOTIDE SEQUENCE [LARGE SCALE GENOMIC DNA]</scope>
</reference>
<comment type="similarity">
    <text evidence="2">Belongs to the eukaryotic AdoMetDC family.</text>
</comment>
<dbReference type="EMBL" id="CAUYUJ010014580">
    <property type="protein sequence ID" value="CAK0843453.1"/>
    <property type="molecule type" value="Genomic_DNA"/>
</dbReference>
<keyword evidence="3" id="KW-0745">Spermidine biosynthesis</keyword>
<evidence type="ECO:0008006" key="8">
    <source>
        <dbReference type="Google" id="ProtNLM"/>
    </source>
</evidence>
<keyword evidence="7" id="KW-1185">Reference proteome</keyword>
<evidence type="ECO:0000256" key="5">
    <source>
        <dbReference type="SAM" id="MobiDB-lite"/>
    </source>
</evidence>
<dbReference type="PANTHER" id="PTHR11570">
    <property type="entry name" value="S-ADENOSYLMETHIONINE DECARBOXYLASE"/>
    <property type="match status" value="1"/>
</dbReference>
<evidence type="ECO:0000313" key="7">
    <source>
        <dbReference type="Proteomes" id="UP001189429"/>
    </source>
</evidence>
<evidence type="ECO:0000256" key="4">
    <source>
        <dbReference type="ARBA" id="ARBA00023115"/>
    </source>
</evidence>
<evidence type="ECO:0000313" key="6">
    <source>
        <dbReference type="EMBL" id="CAK0843453.1"/>
    </source>
</evidence>
<dbReference type="Pfam" id="PF01536">
    <property type="entry name" value="SAM_decarbox"/>
    <property type="match status" value="1"/>
</dbReference>
<gene>
    <name evidence="6" type="ORF">PCOR1329_LOCUS37796</name>
</gene>
<dbReference type="Gene3D" id="3.30.360.50">
    <property type="entry name" value="S-adenosylmethionine decarboxylase"/>
    <property type="match status" value="1"/>
</dbReference>
<dbReference type="InterPro" id="IPR048283">
    <property type="entry name" value="AdoMetDC-like"/>
</dbReference>
<evidence type="ECO:0000256" key="2">
    <source>
        <dbReference type="ARBA" id="ARBA00008466"/>
    </source>
</evidence>
<comment type="caution">
    <text evidence="6">The sequence shown here is derived from an EMBL/GenBank/DDBJ whole genome shotgun (WGS) entry which is preliminary data.</text>
</comment>
<dbReference type="InterPro" id="IPR016067">
    <property type="entry name" value="S-AdoMet_deCO2ase_core"/>
</dbReference>
<feature type="region of interest" description="Disordered" evidence="5">
    <location>
        <begin position="347"/>
        <end position="368"/>
    </location>
</feature>
<evidence type="ECO:0000256" key="1">
    <source>
        <dbReference type="ARBA" id="ARBA00004911"/>
    </source>
</evidence>
<accession>A0ABN9TCJ7</accession>
<name>A0ABN9TCJ7_9DINO</name>
<organism evidence="6 7">
    <name type="scientific">Prorocentrum cordatum</name>
    <dbReference type="NCBI Taxonomy" id="2364126"/>
    <lineage>
        <taxon>Eukaryota</taxon>
        <taxon>Sar</taxon>
        <taxon>Alveolata</taxon>
        <taxon>Dinophyceae</taxon>
        <taxon>Prorocentrales</taxon>
        <taxon>Prorocentraceae</taxon>
        <taxon>Prorocentrum</taxon>
    </lineage>
</organism>
<evidence type="ECO:0000256" key="3">
    <source>
        <dbReference type="ARBA" id="ARBA00023066"/>
    </source>
</evidence>
<dbReference type="Gene3D" id="3.60.90.10">
    <property type="entry name" value="S-adenosylmethionine decarboxylase"/>
    <property type="match status" value="1"/>
</dbReference>
<sequence length="368" mass="39792">MSNGAPAFFEGTEKRIEIDFAGDGDLRKVDMSDWKEVVHLSATQILNHKEGSKFTSFLLSESSLIVYPKKAVIKTCGQTTPIGSVAKIMSAAKGVGMEPEWLCYSRKNFLSPAEQPAEHQSMVVETAFCRKACGGIGDAFVLGPMTGEHWFVYDANFKLRDCTKTGDFQLDMMMYGLPNDVQQVFHTSEPEGSRAGATAMTKASGLGDIISSIGGEVDDYCFDKCGYSCNIHAGDAYAMVHVTPQESCSYASFETNIGSTHIGSDQIGATIGADISGSLDTLVGGVLDCFRPERVTITLFIDKGALEAVDNAPFKAAERRYKQKNCTSTHFEQDYLAIIANFAREPGQKRALEPRAPGPPPAKVGRGS</sequence>
<dbReference type="PANTHER" id="PTHR11570:SF0">
    <property type="entry name" value="S-ADENOSYLMETHIONINE DECARBOXYLASE PROENZYME"/>
    <property type="match status" value="1"/>
</dbReference>
<comment type="pathway">
    <text evidence="1">Amine and polyamine biosynthesis; S-adenosylmethioninamine biosynthesis; S-adenosylmethioninamine from S-adenosyl-L-methionine: step 1/1.</text>
</comment>
<protein>
    <recommendedName>
        <fullName evidence="8">Adenosylmethionine decarboxylase</fullName>
    </recommendedName>
</protein>
<proteinExistence type="inferred from homology"/>